<keyword evidence="2" id="KW-0812">Transmembrane</keyword>
<sequence length="889" mass="99222">MPDAETSESSIGDRGSAVRDPSEEAAASKLWAVYVSEAGKYDKALVESWKRDMEGILIFAGLFSASLTAFIIESYKTLMPDSGASMVQLLAHISEQLAAVANNGTVVSPPLAPSSHFTPPATSLVCNVLWFISLGLSLTCALIATLLEQWARNFLHKTDMRSSPVVRARIFSYLYYGLKQFKMHTIVEIIPLLLHISVIFFFAGLVPFLIPINVPVATLAALILIVVVGVYLLLTFLPMWHLDCPYRTPLSYACWRLSRLSRLCHWHLPPGLSDDPNLSLVQAMEMRATEDSDAGVARDNQALVWTVKSLADNAELEQFVEGVADALRGPDEKRYVYSDHIQRLLDNPDLHLLSRLGDLFRSCDSELVSHEDSRRRRITCLKALWAMGGVLSNPKYLTDPRQLWSVFGLTTVPDIMSASERWMLHYSLSIDALIHWSTFCQANHHLAQCKADVKGGRIPNLQHVSTYVSNPRIIVLLQKLQAKLLPSFAALNGNKSQIIQAAERFHAVIPHLILLDYLEVSSVLLDSPPYRWEDTTELITPGYPMPFSDLEDHVEYVLDTVVYSHLDDFISVNNIFWRDSIIHTLLSYWHPNEPRCIPSAVIFYLNARGNDAILRDLFLESDLVVLLWTCFPITLSQGTLGQVIPASPFTRQVSVSEILTLMWRVLSLRFGPSSSVYESVIQAVRQTESSPMTSSIIALMKTVVLDNLVPGVLPLIPELLPVETAIVVSSEIHRTRASYTSQAHLDIVYNQITEAKISLLAEFLGTCCSDCLPYKAANTLRMMGTTPRGAIHHSHQFQLAKSMRSAWELPGPYRADLFGALIHCEIFDIYARTPDSVANKRNRHPWLEASTTRGSVKDTLTSFATSLSPGPVMTRVKAIIYGFELLHGS</sequence>
<evidence type="ECO:0000313" key="5">
    <source>
        <dbReference type="Proteomes" id="UP001219525"/>
    </source>
</evidence>
<name>A0AAD6V7B2_9AGAR</name>
<evidence type="ECO:0000259" key="3">
    <source>
        <dbReference type="Pfam" id="PF20153"/>
    </source>
</evidence>
<dbReference type="Proteomes" id="UP001219525">
    <property type="component" value="Unassembled WGS sequence"/>
</dbReference>
<feature type="transmembrane region" description="Helical" evidence="2">
    <location>
        <begin position="128"/>
        <end position="147"/>
    </location>
</feature>
<evidence type="ECO:0000256" key="2">
    <source>
        <dbReference type="SAM" id="Phobius"/>
    </source>
</evidence>
<gene>
    <name evidence="4" type="ORF">GGX14DRAFT_173933</name>
</gene>
<comment type="caution">
    <text evidence="4">The sequence shown here is derived from an EMBL/GenBank/DDBJ whole genome shotgun (WGS) entry which is preliminary data.</text>
</comment>
<feature type="domain" description="DUF6535" evidence="3">
    <location>
        <begin position="31"/>
        <end position="210"/>
    </location>
</feature>
<feature type="transmembrane region" description="Helical" evidence="2">
    <location>
        <begin position="189"/>
        <end position="210"/>
    </location>
</feature>
<organism evidence="4 5">
    <name type="scientific">Mycena pura</name>
    <dbReference type="NCBI Taxonomy" id="153505"/>
    <lineage>
        <taxon>Eukaryota</taxon>
        <taxon>Fungi</taxon>
        <taxon>Dikarya</taxon>
        <taxon>Basidiomycota</taxon>
        <taxon>Agaricomycotina</taxon>
        <taxon>Agaricomycetes</taxon>
        <taxon>Agaricomycetidae</taxon>
        <taxon>Agaricales</taxon>
        <taxon>Marasmiineae</taxon>
        <taxon>Mycenaceae</taxon>
        <taxon>Mycena</taxon>
    </lineage>
</organism>
<accession>A0AAD6V7B2</accession>
<feature type="transmembrane region" description="Helical" evidence="2">
    <location>
        <begin position="216"/>
        <end position="237"/>
    </location>
</feature>
<evidence type="ECO:0000313" key="4">
    <source>
        <dbReference type="EMBL" id="KAJ7199154.1"/>
    </source>
</evidence>
<dbReference type="Pfam" id="PF20153">
    <property type="entry name" value="DUF6535"/>
    <property type="match status" value="1"/>
</dbReference>
<keyword evidence="5" id="KW-1185">Reference proteome</keyword>
<feature type="region of interest" description="Disordered" evidence="1">
    <location>
        <begin position="1"/>
        <end position="21"/>
    </location>
</feature>
<keyword evidence="2" id="KW-1133">Transmembrane helix</keyword>
<keyword evidence="2" id="KW-0472">Membrane</keyword>
<feature type="transmembrane region" description="Helical" evidence="2">
    <location>
        <begin position="55"/>
        <end position="72"/>
    </location>
</feature>
<dbReference type="EMBL" id="JARJCW010000069">
    <property type="protein sequence ID" value="KAJ7199154.1"/>
    <property type="molecule type" value="Genomic_DNA"/>
</dbReference>
<proteinExistence type="predicted"/>
<reference evidence="4" key="1">
    <citation type="submission" date="2023-03" db="EMBL/GenBank/DDBJ databases">
        <title>Massive genome expansion in bonnet fungi (Mycena s.s.) driven by repeated elements and novel gene families across ecological guilds.</title>
        <authorList>
            <consortium name="Lawrence Berkeley National Laboratory"/>
            <person name="Harder C.B."/>
            <person name="Miyauchi S."/>
            <person name="Viragh M."/>
            <person name="Kuo A."/>
            <person name="Thoen E."/>
            <person name="Andreopoulos B."/>
            <person name="Lu D."/>
            <person name="Skrede I."/>
            <person name="Drula E."/>
            <person name="Henrissat B."/>
            <person name="Morin E."/>
            <person name="Kohler A."/>
            <person name="Barry K."/>
            <person name="LaButti K."/>
            <person name="Morin E."/>
            <person name="Salamov A."/>
            <person name="Lipzen A."/>
            <person name="Mereny Z."/>
            <person name="Hegedus B."/>
            <person name="Baldrian P."/>
            <person name="Stursova M."/>
            <person name="Weitz H."/>
            <person name="Taylor A."/>
            <person name="Grigoriev I.V."/>
            <person name="Nagy L.G."/>
            <person name="Martin F."/>
            <person name="Kauserud H."/>
        </authorList>
    </citation>
    <scope>NUCLEOTIDE SEQUENCE</scope>
    <source>
        <strain evidence="4">9144</strain>
    </source>
</reference>
<dbReference type="AlphaFoldDB" id="A0AAD6V7B2"/>
<dbReference type="InterPro" id="IPR045338">
    <property type="entry name" value="DUF6535"/>
</dbReference>
<protein>
    <recommendedName>
        <fullName evidence="3">DUF6535 domain-containing protein</fullName>
    </recommendedName>
</protein>
<evidence type="ECO:0000256" key="1">
    <source>
        <dbReference type="SAM" id="MobiDB-lite"/>
    </source>
</evidence>